<sequence length="383" mass="39144">MSVTSAQGFEAAGIAIGLKSSGGKDLALVVNRGPRHSSAAVFTSNRAKANPILWSQQVIADGTVSAIVLNSGGANCFTGPQGFQATHATAEAVATELGVSAGDVLVCSTGLIGEQLDTGKLLPGVATAAAALSADGGADAAEAILTTDSHPKTAVIERDGWTIGGMAKGAGMLAPGLATMLVVLTTDASLASDQLDRALRAATRVSFDRLDSDGCMSTNDQVSLLASGVSGIEPNADVFAEALREICLDLARQLQGDAEGAAHDITIEVVGAVSEEDAVEVGRSVARNNLFKAAVFGNDPNWGRVLAAIGTTSAPFDPYAVDVSMNGIRVCHAGAPDQSRDLVDLTGRAVHVLIDLHEGQRAATILTNDLTHDYVHENSAYSS</sequence>
<feature type="chain" id="PRO_5023556630" description="Arginine biosynthesis bifunctional protein ArgJ beta chain" evidence="8">
    <location>
        <begin position="179"/>
        <end position="383"/>
    </location>
</feature>
<comment type="catalytic activity">
    <reaction evidence="8">
        <text>L-glutamate + acetyl-CoA = N-acetyl-L-glutamate + CoA + H(+)</text>
        <dbReference type="Rhea" id="RHEA:24292"/>
        <dbReference type="ChEBI" id="CHEBI:15378"/>
        <dbReference type="ChEBI" id="CHEBI:29985"/>
        <dbReference type="ChEBI" id="CHEBI:44337"/>
        <dbReference type="ChEBI" id="CHEBI:57287"/>
        <dbReference type="ChEBI" id="CHEBI:57288"/>
        <dbReference type="EC" id="2.3.1.1"/>
    </reaction>
</comment>
<feature type="binding site" evidence="8">
    <location>
        <position position="168"/>
    </location>
    <ligand>
        <name>substrate</name>
    </ligand>
</feature>
<dbReference type="InterPro" id="IPR016117">
    <property type="entry name" value="ArgJ-like_dom_sf"/>
</dbReference>
<evidence type="ECO:0000256" key="6">
    <source>
        <dbReference type="ARBA" id="ARBA00022813"/>
    </source>
</evidence>
<comment type="catalytic activity">
    <reaction evidence="8">
        <text>N(2)-acetyl-L-ornithine + L-glutamate = N-acetyl-L-glutamate + L-ornithine</text>
        <dbReference type="Rhea" id="RHEA:15349"/>
        <dbReference type="ChEBI" id="CHEBI:29985"/>
        <dbReference type="ChEBI" id="CHEBI:44337"/>
        <dbReference type="ChEBI" id="CHEBI:46911"/>
        <dbReference type="ChEBI" id="CHEBI:57805"/>
        <dbReference type="EC" id="2.3.1.35"/>
    </reaction>
</comment>
<dbReference type="GO" id="GO:0004358">
    <property type="term" value="F:L-glutamate N-acetyltransferase activity, acting on acetyl-L-ornithine as donor"/>
    <property type="evidence" value="ECO:0007669"/>
    <property type="project" value="UniProtKB-UniRule"/>
</dbReference>
<feature type="site" description="Cleavage; by autolysis" evidence="8">
    <location>
        <begin position="178"/>
        <end position="179"/>
    </location>
</feature>
<feature type="binding site" evidence="8">
    <location>
        <position position="259"/>
    </location>
    <ligand>
        <name>substrate</name>
    </ligand>
</feature>
<feature type="binding site" evidence="8">
    <location>
        <position position="378"/>
    </location>
    <ligand>
        <name>substrate</name>
    </ligand>
</feature>
<feature type="chain" id="PRO_5023556629" description="Arginine biosynthesis bifunctional protein ArgJ alpha chain" evidence="8">
    <location>
        <begin position="1"/>
        <end position="178"/>
    </location>
</feature>
<feature type="binding site" evidence="8">
    <location>
        <position position="179"/>
    </location>
    <ligand>
        <name>substrate</name>
    </ligand>
</feature>
<dbReference type="InterPro" id="IPR042195">
    <property type="entry name" value="ArgJ_beta_C"/>
</dbReference>
<dbReference type="Gene3D" id="3.10.20.340">
    <property type="entry name" value="ArgJ beta chain, C-terminal domain"/>
    <property type="match status" value="1"/>
</dbReference>
<dbReference type="Proteomes" id="UP000198867">
    <property type="component" value="Unassembled WGS sequence"/>
</dbReference>
<dbReference type="STRING" id="995034.SAMN05216219_1872"/>
<evidence type="ECO:0000256" key="8">
    <source>
        <dbReference type="HAMAP-Rule" id="MF_01106"/>
    </source>
</evidence>
<evidence type="ECO:0000256" key="2">
    <source>
        <dbReference type="ARBA" id="ARBA00006774"/>
    </source>
</evidence>
<evidence type="ECO:0000256" key="3">
    <source>
        <dbReference type="ARBA" id="ARBA00011475"/>
    </source>
</evidence>
<dbReference type="InterPro" id="IPR002813">
    <property type="entry name" value="Arg_biosynth_ArgJ"/>
</dbReference>
<dbReference type="GO" id="GO:0005737">
    <property type="term" value="C:cytoplasm"/>
    <property type="evidence" value="ECO:0007669"/>
    <property type="project" value="UniProtKB-SubCell"/>
</dbReference>
<name>A0A1I5BGF6_9MICO</name>
<dbReference type="EC" id="2.3.1.1" evidence="8"/>
<dbReference type="Pfam" id="PF01960">
    <property type="entry name" value="ArgJ"/>
    <property type="match status" value="1"/>
</dbReference>
<evidence type="ECO:0000256" key="7">
    <source>
        <dbReference type="ARBA" id="ARBA00023315"/>
    </source>
</evidence>
<keyword evidence="10" id="KW-1185">Reference proteome</keyword>
<comment type="pathway">
    <text evidence="8">Amino-acid biosynthesis; L-arginine biosynthesis; L-ornithine and N-acetyl-L-glutamate from L-glutamate and N(2)-acetyl-L-ornithine (cyclic): step 1/1.</text>
</comment>
<gene>
    <name evidence="8" type="primary">argJ</name>
    <name evidence="9" type="ORF">SAMN05216219_1872</name>
</gene>
<dbReference type="PANTHER" id="PTHR23100">
    <property type="entry name" value="ARGININE BIOSYNTHESIS BIFUNCTIONAL PROTEIN ARGJ"/>
    <property type="match status" value="1"/>
</dbReference>
<feature type="site" description="Involved in the stabilization of negative charge on the oxyanion by the formation of the oxyanion hole" evidence="8">
    <location>
        <position position="109"/>
    </location>
</feature>
<dbReference type="PANTHER" id="PTHR23100:SF0">
    <property type="entry name" value="ARGININE BIOSYNTHESIS BIFUNCTIONAL PROTEIN ARGJ, MITOCHONDRIAL"/>
    <property type="match status" value="1"/>
</dbReference>
<keyword evidence="7 8" id="KW-0012">Acyltransferase</keyword>
<dbReference type="GO" id="GO:0006592">
    <property type="term" value="P:ornithine biosynthetic process"/>
    <property type="evidence" value="ECO:0007669"/>
    <property type="project" value="TreeGrafter"/>
</dbReference>
<evidence type="ECO:0000256" key="1">
    <source>
        <dbReference type="ARBA" id="ARBA00004496"/>
    </source>
</evidence>
<evidence type="ECO:0000256" key="4">
    <source>
        <dbReference type="ARBA" id="ARBA00022490"/>
    </source>
</evidence>
<evidence type="ECO:0000256" key="5">
    <source>
        <dbReference type="ARBA" id="ARBA00022679"/>
    </source>
</evidence>
<dbReference type="HAMAP" id="MF_01106">
    <property type="entry name" value="ArgJ"/>
    <property type="match status" value="1"/>
</dbReference>
<keyword evidence="5 8" id="KW-0808">Transferase</keyword>
<feature type="site" description="Involved in the stabilization of negative charge on the oxyanion by the formation of the oxyanion hole" evidence="8">
    <location>
        <position position="110"/>
    </location>
</feature>
<dbReference type="UniPathway" id="UPA00068">
    <property type="reaction ID" value="UER00106"/>
</dbReference>
<reference evidence="10" key="1">
    <citation type="submission" date="2016-10" db="EMBL/GenBank/DDBJ databases">
        <authorList>
            <person name="Varghese N."/>
            <person name="Submissions S."/>
        </authorList>
    </citation>
    <scope>NUCLEOTIDE SEQUENCE [LARGE SCALE GENOMIC DNA]</scope>
    <source>
        <strain evidence="10">CGMCC 1.11101</strain>
    </source>
</reference>
<dbReference type="NCBIfam" id="TIGR00120">
    <property type="entry name" value="ArgJ"/>
    <property type="match status" value="1"/>
</dbReference>
<dbReference type="OrthoDB" id="9804242at2"/>
<keyword evidence="8" id="KW-0511">Multifunctional enzyme</keyword>
<keyword evidence="6 8" id="KW-0068">Autocatalytic cleavage</keyword>
<dbReference type="GO" id="GO:0004042">
    <property type="term" value="F:L-glutamate N-acetyltransferase activity"/>
    <property type="evidence" value="ECO:0007669"/>
    <property type="project" value="UniProtKB-UniRule"/>
</dbReference>
<dbReference type="RefSeq" id="WP_090710801.1">
    <property type="nucleotide sequence ID" value="NZ_FOVM01000005.1"/>
</dbReference>
<comment type="subunit">
    <text evidence="3 8">Heterotetramer of two alpha and two beta chains.</text>
</comment>
<evidence type="ECO:0000313" key="10">
    <source>
        <dbReference type="Proteomes" id="UP000198867"/>
    </source>
</evidence>
<proteinExistence type="inferred from homology"/>
<comment type="similarity">
    <text evidence="2 8">Belongs to the ArgJ family.</text>
</comment>
<comment type="subcellular location">
    <subcellularLocation>
        <location evidence="1 8">Cytoplasm</location>
    </subcellularLocation>
</comment>
<comment type="pathway">
    <text evidence="8">Amino-acid biosynthesis; L-arginine biosynthesis; N(2)-acetyl-L-ornithine from L-glutamate: step 1/4.</text>
</comment>
<feature type="active site" description="Nucleophile" evidence="8">
    <location>
        <position position="179"/>
    </location>
</feature>
<evidence type="ECO:0000313" key="9">
    <source>
        <dbReference type="EMBL" id="SFN73750.1"/>
    </source>
</evidence>
<keyword evidence="8" id="KW-0028">Amino-acid biosynthesis</keyword>
<feature type="binding site" evidence="8">
    <location>
        <position position="146"/>
    </location>
    <ligand>
        <name>substrate</name>
    </ligand>
</feature>
<comment type="function">
    <text evidence="8">Catalyzes two activities which are involved in the cyclic version of arginine biosynthesis: the synthesis of N-acetylglutamate from glutamate and acetyl-CoA as the acetyl donor, and of ornithine by transacetylation between N(2)-acetylornithine and glutamate.</text>
</comment>
<protein>
    <recommendedName>
        <fullName evidence="8">Arginine biosynthesis bifunctional protein ArgJ</fullName>
    </recommendedName>
    <domain>
        <recommendedName>
            <fullName evidence="8">Glutamate N-acetyltransferase</fullName>
            <ecNumber evidence="8">2.3.1.35</ecNumber>
        </recommendedName>
        <alternativeName>
            <fullName evidence="8">Ornithine acetyltransferase</fullName>
            <shortName evidence="8">OATase</shortName>
        </alternativeName>
        <alternativeName>
            <fullName evidence="8">Ornithine transacetylase</fullName>
        </alternativeName>
    </domain>
    <domain>
        <recommendedName>
            <fullName evidence="8">Amino-acid acetyltransferase</fullName>
            <ecNumber evidence="8">2.3.1.1</ecNumber>
        </recommendedName>
        <alternativeName>
            <fullName evidence="8">N-acetylglutamate synthase</fullName>
            <shortName evidence="8">AGSase</shortName>
        </alternativeName>
    </domain>
    <component>
        <recommendedName>
            <fullName evidence="8">Arginine biosynthesis bifunctional protein ArgJ alpha chain</fullName>
        </recommendedName>
    </component>
    <component>
        <recommendedName>
            <fullName evidence="8">Arginine biosynthesis bifunctional protein ArgJ beta chain</fullName>
        </recommendedName>
    </component>
</protein>
<dbReference type="EMBL" id="FOVM01000005">
    <property type="protein sequence ID" value="SFN73750.1"/>
    <property type="molecule type" value="Genomic_DNA"/>
</dbReference>
<dbReference type="CDD" id="cd02152">
    <property type="entry name" value="OAT"/>
    <property type="match status" value="1"/>
</dbReference>
<dbReference type="EC" id="2.3.1.35" evidence="8"/>
<dbReference type="GO" id="GO:0006526">
    <property type="term" value="P:L-arginine biosynthetic process"/>
    <property type="evidence" value="ECO:0007669"/>
    <property type="project" value="UniProtKB-UniRule"/>
</dbReference>
<dbReference type="Gene3D" id="3.60.70.12">
    <property type="entry name" value="L-amino peptidase D-ALA esterase/amidase"/>
    <property type="match status" value="1"/>
</dbReference>
<dbReference type="NCBIfam" id="NF003802">
    <property type="entry name" value="PRK05388.1"/>
    <property type="match status" value="1"/>
</dbReference>
<dbReference type="FunFam" id="3.10.20.340:FF:000003">
    <property type="entry name" value="Arginine biosynthesis bifunctional protein ArgJ"/>
    <property type="match status" value="1"/>
</dbReference>
<keyword evidence="4 8" id="KW-0963">Cytoplasm</keyword>
<accession>A0A1I5BGF6</accession>
<keyword evidence="8" id="KW-0055">Arginine biosynthesis</keyword>
<feature type="binding site" evidence="8">
    <location>
        <position position="383"/>
    </location>
    <ligand>
        <name>substrate</name>
    </ligand>
</feature>
<organism evidence="9 10">
    <name type="scientific">Mycetocola miduiensis</name>
    <dbReference type="NCBI Taxonomy" id="995034"/>
    <lineage>
        <taxon>Bacteria</taxon>
        <taxon>Bacillati</taxon>
        <taxon>Actinomycetota</taxon>
        <taxon>Actinomycetes</taxon>
        <taxon>Micrococcales</taxon>
        <taxon>Microbacteriaceae</taxon>
        <taxon>Mycetocola</taxon>
    </lineage>
</organism>
<dbReference type="AlphaFoldDB" id="A0A1I5BGF6"/>
<dbReference type="SUPFAM" id="SSF56266">
    <property type="entry name" value="DmpA/ArgJ-like"/>
    <property type="match status" value="1"/>
</dbReference>